<sequence length="66" mass="7514">MSKINKQDISNNATESVHAITNPFALENIFKPFIIEPSKDPNYWQLADSDDESELDDNVDKNDTDD</sequence>
<feature type="region of interest" description="Disordered" evidence="1">
    <location>
        <begin position="41"/>
        <end position="66"/>
    </location>
</feature>
<evidence type="ECO:0000313" key="2">
    <source>
        <dbReference type="EMBL" id="AYV78990.1"/>
    </source>
</evidence>
<protein>
    <submittedName>
        <fullName evidence="2">Uncharacterized protein</fullName>
    </submittedName>
</protein>
<name>A0A3G4ZVW5_9VIRU</name>
<reference evidence="2" key="1">
    <citation type="submission" date="2018-10" db="EMBL/GenBank/DDBJ databases">
        <title>Hidden diversity of soil giant viruses.</title>
        <authorList>
            <person name="Schulz F."/>
            <person name="Alteio L."/>
            <person name="Goudeau D."/>
            <person name="Ryan E.M."/>
            <person name="Malmstrom R.R."/>
            <person name="Blanchard J."/>
            <person name="Woyke T."/>
        </authorList>
    </citation>
    <scope>NUCLEOTIDE SEQUENCE</scope>
    <source>
        <strain evidence="2">FNV1</strain>
    </source>
</reference>
<organism evidence="2">
    <name type="scientific">Faunusvirus sp</name>
    <dbReference type="NCBI Taxonomy" id="2487766"/>
    <lineage>
        <taxon>Viruses</taxon>
        <taxon>Varidnaviria</taxon>
        <taxon>Bamfordvirae</taxon>
        <taxon>Nucleocytoviricota</taxon>
        <taxon>Megaviricetes</taxon>
        <taxon>Imitervirales</taxon>
        <taxon>Mimiviridae</taxon>
    </lineage>
</organism>
<evidence type="ECO:0000256" key="1">
    <source>
        <dbReference type="SAM" id="MobiDB-lite"/>
    </source>
</evidence>
<dbReference type="EMBL" id="MK072132">
    <property type="protein sequence ID" value="AYV78990.1"/>
    <property type="molecule type" value="Genomic_DNA"/>
</dbReference>
<accession>A0A3G4ZVW5</accession>
<gene>
    <name evidence="2" type="ORF">Faunusvirus1_10</name>
</gene>
<feature type="compositionally biased region" description="Acidic residues" evidence="1">
    <location>
        <begin position="48"/>
        <end position="57"/>
    </location>
</feature>
<proteinExistence type="predicted"/>